<evidence type="ECO:0000313" key="3">
    <source>
        <dbReference type="Proteomes" id="UP000585665"/>
    </source>
</evidence>
<feature type="compositionally biased region" description="Polar residues" evidence="1">
    <location>
        <begin position="108"/>
        <end position="118"/>
    </location>
</feature>
<dbReference type="AlphaFoldDB" id="A0A850P2Y3"/>
<dbReference type="Proteomes" id="UP000585665">
    <property type="component" value="Unassembled WGS sequence"/>
</dbReference>
<evidence type="ECO:0000313" key="2">
    <source>
        <dbReference type="EMBL" id="NVN39027.1"/>
    </source>
</evidence>
<reference evidence="2 3" key="1">
    <citation type="submission" date="2020-06" db="EMBL/GenBank/DDBJ databases">
        <title>Description of novel acetic acid bacteria.</title>
        <authorList>
            <person name="Sombolestani A."/>
        </authorList>
    </citation>
    <scope>NUCLEOTIDE SEQUENCE [LARGE SCALE GENOMIC DNA]</scope>
    <source>
        <strain evidence="2 3">LMG 27010</strain>
    </source>
</reference>
<gene>
    <name evidence="2" type="ORF">HUK82_00405</name>
</gene>
<protein>
    <submittedName>
        <fullName evidence="2">Uncharacterized protein</fullName>
    </submittedName>
</protein>
<proteinExistence type="predicted"/>
<dbReference type="EMBL" id="JABXXR010000001">
    <property type="protein sequence ID" value="NVN39027.1"/>
    <property type="molecule type" value="Genomic_DNA"/>
</dbReference>
<sequence>MSESAIIRQFSQLVAVAEDGQLNDDLDQEVTDLVAILNDAAASRNGKAKGSITLKVDFALDGGIITISTDYAVKKPKVARARSAFWATPDNKLSRRNPKQHELPLRDVSTSSNELRSL</sequence>
<comment type="caution">
    <text evidence="2">The sequence shown here is derived from an EMBL/GenBank/DDBJ whole genome shotgun (WGS) entry which is preliminary data.</text>
</comment>
<accession>A0A850P2Y3</accession>
<organism evidence="2 3">
    <name type="scientific">Ameyamaea chiangmaiensis</name>
    <dbReference type="NCBI Taxonomy" id="442969"/>
    <lineage>
        <taxon>Bacteria</taxon>
        <taxon>Pseudomonadati</taxon>
        <taxon>Pseudomonadota</taxon>
        <taxon>Alphaproteobacteria</taxon>
        <taxon>Acetobacterales</taxon>
        <taxon>Acetobacteraceae</taxon>
        <taxon>Ameyamaea</taxon>
    </lineage>
</organism>
<feature type="region of interest" description="Disordered" evidence="1">
    <location>
        <begin position="89"/>
        <end position="118"/>
    </location>
</feature>
<keyword evidence="3" id="KW-1185">Reference proteome</keyword>
<name>A0A850P2Y3_9PROT</name>
<evidence type="ECO:0000256" key="1">
    <source>
        <dbReference type="SAM" id="MobiDB-lite"/>
    </source>
</evidence>
<dbReference type="RefSeq" id="WP_176612050.1">
    <property type="nucleotide sequence ID" value="NZ_JABXXR010000001.1"/>
</dbReference>